<accession>A0A936ZNZ9</accession>
<evidence type="ECO:0000313" key="5">
    <source>
        <dbReference type="Proteomes" id="UP000605848"/>
    </source>
</evidence>
<feature type="region of interest" description="Disordered" evidence="1">
    <location>
        <begin position="103"/>
        <end position="132"/>
    </location>
</feature>
<evidence type="ECO:0000259" key="2">
    <source>
        <dbReference type="Pfam" id="PF03979"/>
    </source>
</evidence>
<protein>
    <submittedName>
        <fullName evidence="4">DUF551 domain-containing protein</fullName>
    </submittedName>
</protein>
<dbReference type="InterPro" id="IPR042189">
    <property type="entry name" value="RNA_pol_sigma_70_r1_1_sf"/>
</dbReference>
<dbReference type="Pfam" id="PF04448">
    <property type="entry name" value="DUF551"/>
    <property type="match status" value="1"/>
</dbReference>
<sequence length="181" mass="20110">MAGWKPISTAPHETGRPLLLYPFRFARGSAEKIEALPQPHREEPFLDLSKSGVKRFIKLAKRQGYVTYDDLNEVLPFEKFSADQIKDVVDQLAEMGINVVGSEEIQGRAQPRATAERKVPPEKPPEAPASGPIPFESSWAVYGNVFEGYWDGARWLSAGGVPCEPTHWMPLPSPPLVLVEC</sequence>
<dbReference type="Proteomes" id="UP000605848">
    <property type="component" value="Unassembled WGS sequence"/>
</dbReference>
<dbReference type="EMBL" id="JAEQMY010000168">
    <property type="protein sequence ID" value="MBL0408234.1"/>
    <property type="molecule type" value="Genomic_DNA"/>
</dbReference>
<reference evidence="4" key="1">
    <citation type="submission" date="2021-01" db="EMBL/GenBank/DDBJ databases">
        <title>Microvirga sp.</title>
        <authorList>
            <person name="Kim M.K."/>
        </authorList>
    </citation>
    <scope>NUCLEOTIDE SEQUENCE</scope>
    <source>
        <strain evidence="4">5420S-16</strain>
    </source>
</reference>
<dbReference type="GO" id="GO:0003677">
    <property type="term" value="F:DNA binding"/>
    <property type="evidence" value="ECO:0007669"/>
    <property type="project" value="InterPro"/>
</dbReference>
<dbReference type="InterPro" id="IPR007127">
    <property type="entry name" value="RNA_pol_sigma_70_r1_1"/>
</dbReference>
<feature type="compositionally biased region" description="Basic and acidic residues" evidence="1">
    <location>
        <begin position="114"/>
        <end position="125"/>
    </location>
</feature>
<evidence type="ECO:0000259" key="3">
    <source>
        <dbReference type="Pfam" id="PF04448"/>
    </source>
</evidence>
<dbReference type="AlphaFoldDB" id="A0A936ZNZ9"/>
<feature type="domain" description="RNA polymerase sigma factor 70 region 1.1" evidence="2">
    <location>
        <begin position="49"/>
        <end position="109"/>
    </location>
</feature>
<gene>
    <name evidence="4" type="ORF">JKG68_30595</name>
</gene>
<dbReference type="GO" id="GO:0016987">
    <property type="term" value="F:sigma factor activity"/>
    <property type="evidence" value="ECO:0007669"/>
    <property type="project" value="InterPro"/>
</dbReference>
<keyword evidence="5" id="KW-1185">Reference proteome</keyword>
<dbReference type="InterPro" id="IPR007539">
    <property type="entry name" value="DUF551"/>
</dbReference>
<evidence type="ECO:0000256" key="1">
    <source>
        <dbReference type="SAM" id="MobiDB-lite"/>
    </source>
</evidence>
<dbReference type="Pfam" id="PF03979">
    <property type="entry name" value="Sigma70_r1_1"/>
    <property type="match status" value="1"/>
</dbReference>
<organism evidence="4 5">
    <name type="scientific">Microvirga aerilata</name>
    <dbReference type="NCBI Taxonomy" id="670292"/>
    <lineage>
        <taxon>Bacteria</taxon>
        <taxon>Pseudomonadati</taxon>
        <taxon>Pseudomonadota</taxon>
        <taxon>Alphaproteobacteria</taxon>
        <taxon>Hyphomicrobiales</taxon>
        <taxon>Methylobacteriaceae</taxon>
        <taxon>Microvirga</taxon>
    </lineage>
</organism>
<proteinExistence type="predicted"/>
<name>A0A936ZNZ9_9HYPH</name>
<dbReference type="Gene3D" id="1.10.220.120">
    <property type="entry name" value="Sigma-70 factor, region 1.1"/>
    <property type="match status" value="1"/>
</dbReference>
<dbReference type="RefSeq" id="WP_202066042.1">
    <property type="nucleotide sequence ID" value="NZ_JAEQMY010000168.1"/>
</dbReference>
<comment type="caution">
    <text evidence="4">The sequence shown here is derived from an EMBL/GenBank/DDBJ whole genome shotgun (WGS) entry which is preliminary data.</text>
</comment>
<evidence type="ECO:0000313" key="4">
    <source>
        <dbReference type="EMBL" id="MBL0408234.1"/>
    </source>
</evidence>
<feature type="domain" description="DUF551" evidence="3">
    <location>
        <begin position="143"/>
        <end position="175"/>
    </location>
</feature>